<keyword evidence="2" id="KW-1185">Reference proteome</keyword>
<sequence length="145" mass="17198">MYRLHPSSRAATHISAIMHEQFTSPYHCWFEVPPDVHDIWWRKKRYVWDPTLSTTNMRHQVDLTERFSKSRHLEELHKHRTKDKTGQYVDFHSEEFWAKEEATATGAPMPDDLQLTSTIFGGLSRDCYKELVLRQLISEPKTIMP</sequence>
<proteinExistence type="predicted"/>
<evidence type="ECO:0000313" key="1">
    <source>
        <dbReference type="EMBL" id="KAI5676726.1"/>
    </source>
</evidence>
<comment type="caution">
    <text evidence="1">The sequence shown here is derived from an EMBL/GenBank/DDBJ whole genome shotgun (WGS) entry which is preliminary data.</text>
</comment>
<reference evidence="2" key="1">
    <citation type="journal article" date="2023" name="Nat. Plants">
        <title>Single-cell RNA sequencing provides a high-resolution roadmap for understanding the multicellular compartmentation of specialized metabolism.</title>
        <authorList>
            <person name="Sun S."/>
            <person name="Shen X."/>
            <person name="Li Y."/>
            <person name="Li Y."/>
            <person name="Wang S."/>
            <person name="Li R."/>
            <person name="Zhang H."/>
            <person name="Shen G."/>
            <person name="Guo B."/>
            <person name="Wei J."/>
            <person name="Xu J."/>
            <person name="St-Pierre B."/>
            <person name="Chen S."/>
            <person name="Sun C."/>
        </authorList>
    </citation>
    <scope>NUCLEOTIDE SEQUENCE [LARGE SCALE GENOMIC DNA]</scope>
</reference>
<organism evidence="1 2">
    <name type="scientific">Catharanthus roseus</name>
    <name type="common">Madagascar periwinkle</name>
    <name type="synonym">Vinca rosea</name>
    <dbReference type="NCBI Taxonomy" id="4058"/>
    <lineage>
        <taxon>Eukaryota</taxon>
        <taxon>Viridiplantae</taxon>
        <taxon>Streptophyta</taxon>
        <taxon>Embryophyta</taxon>
        <taxon>Tracheophyta</taxon>
        <taxon>Spermatophyta</taxon>
        <taxon>Magnoliopsida</taxon>
        <taxon>eudicotyledons</taxon>
        <taxon>Gunneridae</taxon>
        <taxon>Pentapetalae</taxon>
        <taxon>asterids</taxon>
        <taxon>lamiids</taxon>
        <taxon>Gentianales</taxon>
        <taxon>Apocynaceae</taxon>
        <taxon>Rauvolfioideae</taxon>
        <taxon>Vinceae</taxon>
        <taxon>Catharanthinae</taxon>
        <taxon>Catharanthus</taxon>
    </lineage>
</organism>
<dbReference type="Proteomes" id="UP001060085">
    <property type="component" value="Linkage Group LG02"/>
</dbReference>
<accession>A0ACC0BVN7</accession>
<name>A0ACC0BVN7_CATRO</name>
<gene>
    <name evidence="1" type="ORF">M9H77_07676</name>
</gene>
<dbReference type="EMBL" id="CM044702">
    <property type="protein sequence ID" value="KAI5676726.1"/>
    <property type="molecule type" value="Genomic_DNA"/>
</dbReference>
<evidence type="ECO:0000313" key="2">
    <source>
        <dbReference type="Proteomes" id="UP001060085"/>
    </source>
</evidence>
<protein>
    <submittedName>
        <fullName evidence="1">Uncharacterized protein</fullName>
    </submittedName>
</protein>